<dbReference type="PANTHER" id="PTHR33169:SF14">
    <property type="entry name" value="TRANSCRIPTIONAL REGULATOR RV3488"/>
    <property type="match status" value="1"/>
</dbReference>
<reference evidence="2 3" key="1">
    <citation type="submission" date="2020-08" db="EMBL/GenBank/DDBJ databases">
        <title>Genomic Encyclopedia of Type Strains, Phase IV (KMG-IV): sequencing the most valuable type-strain genomes for metagenomic binning, comparative biology and taxonomic classification.</title>
        <authorList>
            <person name="Goeker M."/>
        </authorList>
    </citation>
    <scope>NUCLEOTIDE SEQUENCE [LARGE SCALE GENOMIC DNA]</scope>
    <source>
        <strain evidence="2 3">DSM 22548</strain>
    </source>
</reference>
<feature type="domain" description="Transcription regulator PadR N-terminal" evidence="1">
    <location>
        <begin position="19"/>
        <end position="90"/>
    </location>
</feature>
<comment type="caution">
    <text evidence="2">The sequence shown here is derived from an EMBL/GenBank/DDBJ whole genome shotgun (WGS) entry which is preliminary data.</text>
</comment>
<proteinExistence type="predicted"/>
<dbReference type="EMBL" id="JACICA010000001">
    <property type="protein sequence ID" value="MBB3701780.1"/>
    <property type="molecule type" value="Genomic_DNA"/>
</dbReference>
<organism evidence="2 3">
    <name type="scientific">Alloprevotella rava</name>
    <dbReference type="NCBI Taxonomy" id="671218"/>
    <lineage>
        <taxon>Bacteria</taxon>
        <taxon>Pseudomonadati</taxon>
        <taxon>Bacteroidota</taxon>
        <taxon>Bacteroidia</taxon>
        <taxon>Bacteroidales</taxon>
        <taxon>Prevotellaceae</taxon>
        <taxon>Alloprevotella</taxon>
    </lineage>
</organism>
<evidence type="ECO:0000259" key="1">
    <source>
        <dbReference type="Pfam" id="PF03551"/>
    </source>
</evidence>
<dbReference type="AlphaFoldDB" id="A0A7W5XX43"/>
<dbReference type="Proteomes" id="UP000541425">
    <property type="component" value="Unassembled WGS sequence"/>
</dbReference>
<accession>A0A7W5XX43</accession>
<dbReference type="InterPro" id="IPR052509">
    <property type="entry name" value="Metal_resp_DNA-bind_regulator"/>
</dbReference>
<dbReference type="PANTHER" id="PTHR33169">
    <property type="entry name" value="PADR-FAMILY TRANSCRIPTIONAL REGULATOR"/>
    <property type="match status" value="1"/>
</dbReference>
<evidence type="ECO:0000313" key="3">
    <source>
        <dbReference type="Proteomes" id="UP000541425"/>
    </source>
</evidence>
<gene>
    <name evidence="2" type="ORF">FHS60_000222</name>
</gene>
<protein>
    <submittedName>
        <fullName evidence="2">PadR family transcriptional regulator PadR</fullName>
    </submittedName>
</protein>
<dbReference type="InterPro" id="IPR005149">
    <property type="entry name" value="Tscrpt_reg_PadR_N"/>
</dbReference>
<dbReference type="InterPro" id="IPR036388">
    <property type="entry name" value="WH-like_DNA-bd_sf"/>
</dbReference>
<evidence type="ECO:0000313" key="2">
    <source>
        <dbReference type="EMBL" id="MBB3701780.1"/>
    </source>
</evidence>
<dbReference type="InterPro" id="IPR036390">
    <property type="entry name" value="WH_DNA-bd_sf"/>
</dbReference>
<dbReference type="RefSeq" id="WP_009347329.1">
    <property type="nucleotide sequence ID" value="NZ_JACICA010000001.1"/>
</dbReference>
<sequence length="110" mass="12595">MNTDNAKSQMRKGMLEYCVLLLLSRQASYATDIIAQLKEAELIVVEGTLYPLLSRLKKDGLLSYQWQESTQGPPRKYYELTEDGRTALQELNSAWAQLTRTVDLLKQNQV</sequence>
<dbReference type="Gene3D" id="1.10.10.10">
    <property type="entry name" value="Winged helix-like DNA-binding domain superfamily/Winged helix DNA-binding domain"/>
    <property type="match status" value="1"/>
</dbReference>
<name>A0A7W5XX43_9BACT</name>
<dbReference type="SUPFAM" id="SSF46785">
    <property type="entry name" value="Winged helix' DNA-binding domain"/>
    <property type="match status" value="1"/>
</dbReference>
<dbReference type="Pfam" id="PF03551">
    <property type="entry name" value="PadR"/>
    <property type="match status" value="1"/>
</dbReference>